<dbReference type="PANTHER" id="PTHR36167:SF3">
    <property type="entry name" value="C2H2 FINGER DOMAIN TRANSCRIPTION FACTOR (EUROFUNG)-RELATED"/>
    <property type="match status" value="1"/>
</dbReference>
<evidence type="ECO:0000313" key="2">
    <source>
        <dbReference type="EMBL" id="KAF4441586.1"/>
    </source>
</evidence>
<dbReference type="InterPro" id="IPR039327">
    <property type="entry name" value="CON7-like"/>
</dbReference>
<comment type="caution">
    <text evidence="2">The sequence shown here is derived from an EMBL/GenBank/DDBJ whole genome shotgun (WGS) entry which is preliminary data.</text>
</comment>
<dbReference type="CDD" id="cd17039">
    <property type="entry name" value="Ubl_ubiquitin_like"/>
    <property type="match status" value="1"/>
</dbReference>
<sequence>MAEAVGLAASLIGLLTTAYKLSRTIYGAVDSISSAPVHIKAVSSDTKAMFSVLGTLSSYLDDEDNAMGVLHRVVAADLGEVLTNSISVLKELHILVGEFIKCESRGQNVGKWNSLRLHFKETEVKQWREQLVAHKITLSVAISMANLSTEMATKRIEAEVLKLKSMVTGLLIRMNATEEIRADHDVIIDNYKSTIRRVARGADSIVSEATWDRETVGPSLSVAVSSTRLSEETDGSYKTARSIVTVKPNTTFDEHSLHDAADFSHIIRGVDEEIDRGRSIGVLSEQKIRDNNENSPVNKSGTGGPHRLFVKGPDQRTRALTFECAPSVDEILTSVQHRSGIPPKDISLRMGGRILTATKAPLDIADGTTLHANFNVTGIGWDLGTRDDDDILNGSSLSDLPWYTVNRLKREQPAAIHRERNYWDGSFRLSVQWYDEKELRTQQQALCIPHSRIAEDHRKGRHDQGRYTHLGFRAMGFA</sequence>
<dbReference type="AlphaFoldDB" id="A0A8H4NRI7"/>
<dbReference type="InterPro" id="IPR000626">
    <property type="entry name" value="Ubiquitin-like_dom"/>
</dbReference>
<dbReference type="SUPFAM" id="SSF54236">
    <property type="entry name" value="Ubiquitin-like"/>
    <property type="match status" value="1"/>
</dbReference>
<accession>A0A8H4NRI7</accession>
<dbReference type="InterPro" id="IPR029071">
    <property type="entry name" value="Ubiquitin-like_domsf"/>
</dbReference>
<evidence type="ECO:0000313" key="3">
    <source>
        <dbReference type="Proteomes" id="UP000605986"/>
    </source>
</evidence>
<dbReference type="GO" id="GO:0006355">
    <property type="term" value="P:regulation of DNA-templated transcription"/>
    <property type="evidence" value="ECO:0007669"/>
    <property type="project" value="InterPro"/>
</dbReference>
<gene>
    <name evidence="2" type="ORF">F53441_11990</name>
</gene>
<dbReference type="PANTHER" id="PTHR36167">
    <property type="entry name" value="C2H2 FINGER DOMAIN TRANSCRIPTION FACTOR (EUROFUNG)-RELATED"/>
    <property type="match status" value="1"/>
</dbReference>
<keyword evidence="3" id="KW-1185">Reference proteome</keyword>
<dbReference type="Pfam" id="PF17111">
    <property type="entry name" value="PigL_N"/>
    <property type="match status" value="1"/>
</dbReference>
<protein>
    <recommendedName>
        <fullName evidence="1">Ubiquitin-like domain-containing protein</fullName>
    </recommendedName>
</protein>
<dbReference type="Proteomes" id="UP000605986">
    <property type="component" value="Unassembled WGS sequence"/>
</dbReference>
<name>A0A8H4NRI7_9HYPO</name>
<evidence type="ECO:0000259" key="1">
    <source>
        <dbReference type="PROSITE" id="PS50053"/>
    </source>
</evidence>
<dbReference type="InterPro" id="IPR031348">
    <property type="entry name" value="PigL_N"/>
</dbReference>
<dbReference type="OrthoDB" id="19923at2759"/>
<feature type="domain" description="Ubiquitin-like" evidence="1">
    <location>
        <begin position="306"/>
        <end position="378"/>
    </location>
</feature>
<dbReference type="PROSITE" id="PS50053">
    <property type="entry name" value="UBIQUITIN_2"/>
    <property type="match status" value="1"/>
</dbReference>
<reference evidence="2" key="1">
    <citation type="submission" date="2020-01" db="EMBL/GenBank/DDBJ databases">
        <title>Identification and distribution of gene clusters putatively required for synthesis of sphingolipid metabolism inhibitors in phylogenetically diverse species of the filamentous fungus Fusarium.</title>
        <authorList>
            <person name="Kim H.-S."/>
            <person name="Busman M."/>
            <person name="Brown D.W."/>
            <person name="Divon H."/>
            <person name="Uhlig S."/>
            <person name="Proctor R.H."/>
        </authorList>
    </citation>
    <scope>NUCLEOTIDE SEQUENCE</scope>
    <source>
        <strain evidence="2">NRRL 53441</strain>
    </source>
</reference>
<dbReference type="EMBL" id="JAADJG010000618">
    <property type="protein sequence ID" value="KAF4441586.1"/>
    <property type="molecule type" value="Genomic_DNA"/>
</dbReference>
<organism evidence="2 3">
    <name type="scientific">Fusarium austroafricanum</name>
    <dbReference type="NCBI Taxonomy" id="2364996"/>
    <lineage>
        <taxon>Eukaryota</taxon>
        <taxon>Fungi</taxon>
        <taxon>Dikarya</taxon>
        <taxon>Ascomycota</taxon>
        <taxon>Pezizomycotina</taxon>
        <taxon>Sordariomycetes</taxon>
        <taxon>Hypocreomycetidae</taxon>
        <taxon>Hypocreales</taxon>
        <taxon>Nectriaceae</taxon>
        <taxon>Fusarium</taxon>
        <taxon>Fusarium concolor species complex</taxon>
    </lineage>
</organism>
<proteinExistence type="predicted"/>